<comment type="caution">
    <text evidence="1">The sequence shown here is derived from an EMBL/GenBank/DDBJ whole genome shotgun (WGS) entry which is preliminary data.</text>
</comment>
<dbReference type="EMBL" id="RJSF01000009">
    <property type="protein sequence ID" value="RNM16323.1"/>
    <property type="molecule type" value="Genomic_DNA"/>
</dbReference>
<keyword evidence="2" id="KW-1185">Reference proteome</keyword>
<evidence type="ECO:0000313" key="1">
    <source>
        <dbReference type="EMBL" id="RNM16323.1"/>
    </source>
</evidence>
<accession>A0A3N0GV23</accession>
<dbReference type="Proteomes" id="UP000279994">
    <property type="component" value="Unassembled WGS sequence"/>
</dbReference>
<evidence type="ECO:0008006" key="3">
    <source>
        <dbReference type="Google" id="ProtNLM"/>
    </source>
</evidence>
<evidence type="ECO:0000313" key="2">
    <source>
        <dbReference type="Proteomes" id="UP000279994"/>
    </source>
</evidence>
<name>A0A3N0GV23_9ACTN</name>
<dbReference type="RefSeq" id="WP_123221819.1">
    <property type="nucleotide sequence ID" value="NZ_RJSF01000009.1"/>
</dbReference>
<gene>
    <name evidence="1" type="ORF">EFL26_05085</name>
</gene>
<organism evidence="1 2">
    <name type="scientific">Nocardioides pocheonensis</name>
    <dbReference type="NCBI Taxonomy" id="661485"/>
    <lineage>
        <taxon>Bacteria</taxon>
        <taxon>Bacillati</taxon>
        <taxon>Actinomycetota</taxon>
        <taxon>Actinomycetes</taxon>
        <taxon>Propionibacteriales</taxon>
        <taxon>Nocardioidaceae</taxon>
        <taxon>Nocardioides</taxon>
    </lineage>
</organism>
<protein>
    <recommendedName>
        <fullName evidence="3">ABM domain-containing protein</fullName>
    </recommendedName>
</protein>
<sequence>MFIQVMQAPCRRPDDVRAVLDTWSSELAAGAKGWLGATFGVTDDDQFVAVVRFNSREEAMANSARPEQDAWAAKLAAALDAPLEFHDYDDAMTFLDGGSDDAGFVQVIQGKVDDRRLIETLMSTTDDLREMRPEVIGGVVGVADDGTFTQTVAFTDEESARKGERLEPPPEVRDVLGKAMAGARYYDLRHPWFASA</sequence>
<reference evidence="1 2" key="1">
    <citation type="submission" date="2018-11" db="EMBL/GenBank/DDBJ databases">
        <authorList>
            <person name="Li F."/>
        </authorList>
    </citation>
    <scope>NUCLEOTIDE SEQUENCE [LARGE SCALE GENOMIC DNA]</scope>
    <source>
        <strain evidence="1 2">Gsoil 818</strain>
    </source>
</reference>
<dbReference type="AlphaFoldDB" id="A0A3N0GV23"/>
<proteinExistence type="predicted"/>
<dbReference type="OrthoDB" id="3464514at2"/>